<keyword evidence="1" id="KW-0812">Transmembrane</keyword>
<reference evidence="2" key="1">
    <citation type="submission" date="2020-05" db="EMBL/GenBank/DDBJ databases">
        <authorList>
            <person name="Chiriac C."/>
            <person name="Salcher M."/>
            <person name="Ghai R."/>
            <person name="Kavagutti S V."/>
        </authorList>
    </citation>
    <scope>NUCLEOTIDE SEQUENCE</scope>
</reference>
<accession>A0A6J5ZQR3</accession>
<organism evidence="2">
    <name type="scientific">freshwater metagenome</name>
    <dbReference type="NCBI Taxonomy" id="449393"/>
    <lineage>
        <taxon>unclassified sequences</taxon>
        <taxon>metagenomes</taxon>
        <taxon>ecological metagenomes</taxon>
    </lineage>
</organism>
<proteinExistence type="predicted"/>
<evidence type="ECO:0000313" key="2">
    <source>
        <dbReference type="EMBL" id="CAB4342950.1"/>
    </source>
</evidence>
<feature type="transmembrane region" description="Helical" evidence="1">
    <location>
        <begin position="63"/>
        <end position="86"/>
    </location>
</feature>
<feature type="transmembrane region" description="Helical" evidence="1">
    <location>
        <begin position="33"/>
        <end position="51"/>
    </location>
</feature>
<feature type="transmembrane region" description="Helical" evidence="1">
    <location>
        <begin position="92"/>
        <end position="113"/>
    </location>
</feature>
<dbReference type="EMBL" id="CAESAJ010000151">
    <property type="protein sequence ID" value="CAB4342950.1"/>
    <property type="molecule type" value="Genomic_DNA"/>
</dbReference>
<name>A0A6J5ZQR3_9ZZZZ</name>
<keyword evidence="1" id="KW-0472">Membrane</keyword>
<sequence>MVVAAIVFFGVGCYAIAQPEAHLAQLGLAANDQAVWTQLFMGVILLGLAIHQTTTSRYAADPAFRRAALLSILIHVALAFVMYIAPGETTRIRWSVISVNGAFAFLYLVTLPIKSIGYHEEKVS</sequence>
<evidence type="ECO:0000256" key="1">
    <source>
        <dbReference type="SAM" id="Phobius"/>
    </source>
</evidence>
<dbReference type="AlphaFoldDB" id="A0A6J5ZQR3"/>
<protein>
    <submittedName>
        <fullName evidence="2">Unannotated protein</fullName>
    </submittedName>
</protein>
<gene>
    <name evidence="2" type="ORF">UFOPK3770_01128</name>
</gene>
<keyword evidence="1" id="KW-1133">Transmembrane helix</keyword>